<evidence type="ECO:0000313" key="3">
    <source>
        <dbReference type="EMBL" id="KAJ4009431.1"/>
    </source>
</evidence>
<proteinExistence type="predicted"/>
<evidence type="ECO:0000256" key="1">
    <source>
        <dbReference type="SAM" id="MobiDB-lite"/>
    </source>
</evidence>
<accession>A0A9W8PK27</accession>
<keyword evidence="4" id="KW-1185">Reference proteome</keyword>
<feature type="region of interest" description="Disordered" evidence="1">
    <location>
        <begin position="174"/>
        <end position="199"/>
    </location>
</feature>
<protein>
    <submittedName>
        <fullName evidence="3">Uncharacterized protein</fullName>
    </submittedName>
</protein>
<evidence type="ECO:0000313" key="4">
    <source>
        <dbReference type="Proteomes" id="UP001152130"/>
    </source>
</evidence>
<name>A0A9W8PK27_9HYPO</name>
<feature type="compositionally biased region" description="Basic and acidic residues" evidence="1">
    <location>
        <begin position="175"/>
        <end position="191"/>
    </location>
</feature>
<sequence length="429" mass="48018">MAVAGMIICARAVDESSDEETYEVLHKKDAALAMVWLQKQKSVSEQHFDPAAIYPSMRRYRASVSKKVIDTDEKNFDPQPLQHSDHLIVLSTAGTIISVLGYIVQFSGLRGMHWLAIIAQLAAVVVMTIFRAIIRRHLASGLDYQELDHSIGFELEWFITSLLDENGITWIPGDTTKRSNEEQIPHNRHNNDQSQEESPQFTWLVRTGNETDHRRLTTSNEEERPVLRGLKDVSNLSIPQSILNLRRHLGDLGRWQGPASNEGLALAKAIEKVMEFFLPFTKHADTRKSGPETAGVCEMERGGDATIGMNETQKLDWYMAVDCSPTSQIATHSETLPSRNVKITLTRTSGGAWMVPIDEIDAALSLSLYTVKEKRREDRQGKDDGFPSRNDEWIRGASISQRCFQVLGPSSPVLLRDLSGGCLTASMEC</sequence>
<gene>
    <name evidence="3" type="ORF">NW766_008548</name>
</gene>
<dbReference type="Proteomes" id="UP001152130">
    <property type="component" value="Unassembled WGS sequence"/>
</dbReference>
<keyword evidence="2" id="KW-1133">Transmembrane helix</keyword>
<dbReference type="EMBL" id="JAPDHF010000013">
    <property type="protein sequence ID" value="KAJ4009431.1"/>
    <property type="molecule type" value="Genomic_DNA"/>
</dbReference>
<comment type="caution">
    <text evidence="3">The sequence shown here is derived from an EMBL/GenBank/DDBJ whole genome shotgun (WGS) entry which is preliminary data.</text>
</comment>
<organism evidence="3 4">
    <name type="scientific">Fusarium irregulare</name>
    <dbReference type="NCBI Taxonomy" id="2494466"/>
    <lineage>
        <taxon>Eukaryota</taxon>
        <taxon>Fungi</taxon>
        <taxon>Dikarya</taxon>
        <taxon>Ascomycota</taxon>
        <taxon>Pezizomycotina</taxon>
        <taxon>Sordariomycetes</taxon>
        <taxon>Hypocreomycetidae</taxon>
        <taxon>Hypocreales</taxon>
        <taxon>Nectriaceae</taxon>
        <taxon>Fusarium</taxon>
        <taxon>Fusarium incarnatum-equiseti species complex</taxon>
    </lineage>
</organism>
<feature type="transmembrane region" description="Helical" evidence="2">
    <location>
        <begin position="87"/>
        <end position="106"/>
    </location>
</feature>
<evidence type="ECO:0000256" key="2">
    <source>
        <dbReference type="SAM" id="Phobius"/>
    </source>
</evidence>
<dbReference type="AlphaFoldDB" id="A0A9W8PK27"/>
<keyword evidence="2" id="KW-0812">Transmembrane</keyword>
<keyword evidence="2" id="KW-0472">Membrane</keyword>
<feature type="transmembrane region" description="Helical" evidence="2">
    <location>
        <begin position="112"/>
        <end position="134"/>
    </location>
</feature>
<reference evidence="3" key="1">
    <citation type="submission" date="2022-10" db="EMBL/GenBank/DDBJ databases">
        <title>Fusarium specimens isolated from Avocado Roots.</title>
        <authorList>
            <person name="Stajich J."/>
            <person name="Roper C."/>
            <person name="Heimlech-Rivalta G."/>
        </authorList>
    </citation>
    <scope>NUCLEOTIDE SEQUENCE</scope>
    <source>
        <strain evidence="3">CF00143</strain>
    </source>
</reference>